<evidence type="ECO:0000313" key="3">
    <source>
        <dbReference type="Proteomes" id="UP001150830"/>
    </source>
</evidence>
<dbReference type="Gene3D" id="3.90.550.10">
    <property type="entry name" value="Spore Coat Polysaccharide Biosynthesis Protein SpsA, Chain A"/>
    <property type="match status" value="1"/>
</dbReference>
<dbReference type="InterPro" id="IPR001173">
    <property type="entry name" value="Glyco_trans_2-like"/>
</dbReference>
<name>A0A9X3EEZ6_9GAMM</name>
<protein>
    <submittedName>
        <fullName evidence="2">Glycosyltransferase family 2 protein</fullName>
    </submittedName>
</protein>
<reference evidence="2" key="1">
    <citation type="submission" date="2022-11" db="EMBL/GenBank/DDBJ databases">
        <title>Parathalassolutuus dongxingensis gen. nov., sp. nov., a novel member of family Oceanospirillaceae isolated from a coastal shrimp pond in Guangxi, China.</title>
        <authorList>
            <person name="Chen H."/>
        </authorList>
    </citation>
    <scope>NUCLEOTIDE SEQUENCE</scope>
    <source>
        <strain evidence="2">G-43</strain>
    </source>
</reference>
<dbReference type="AlphaFoldDB" id="A0A9X3EEZ6"/>
<comment type="caution">
    <text evidence="2">The sequence shown here is derived from an EMBL/GenBank/DDBJ whole genome shotgun (WGS) entry which is preliminary data.</text>
</comment>
<keyword evidence="3" id="KW-1185">Reference proteome</keyword>
<dbReference type="Proteomes" id="UP001150830">
    <property type="component" value="Unassembled WGS sequence"/>
</dbReference>
<dbReference type="InterPro" id="IPR050834">
    <property type="entry name" value="Glycosyltransf_2"/>
</dbReference>
<gene>
    <name evidence="2" type="ORF">OUO13_14295</name>
</gene>
<evidence type="ECO:0000313" key="2">
    <source>
        <dbReference type="EMBL" id="MCY0966363.1"/>
    </source>
</evidence>
<evidence type="ECO:0000259" key="1">
    <source>
        <dbReference type="Pfam" id="PF00535"/>
    </source>
</evidence>
<feature type="domain" description="Glycosyltransferase 2-like" evidence="1">
    <location>
        <begin position="14"/>
        <end position="169"/>
    </location>
</feature>
<accession>A0A9X3EEZ6</accession>
<dbReference type="PANTHER" id="PTHR43685">
    <property type="entry name" value="GLYCOSYLTRANSFERASE"/>
    <property type="match status" value="1"/>
</dbReference>
<sequence length="300" mass="34966">MISDTRTNEPRFLITVPTWQRAHLLDRLLVSLQEQSVFEWQLLLLDDCSSDDTPKWVQSRQHDEPRLLYRRNPLNLGCNGTRNTLLQWARELDPDAWMVMLDDDDFLLPNALENLAAHIARLPDVRWFAMTCQSTDSTKTVRCKRYGMLNYLQHYMFGKVIRGDLLHCIQAAHVGDAVFTERLRSGEEWFFFCHLAVQKPMFLIDCDGAVKDYQVGGLSNTGINRARKQQVLELKIQVLEPLVGTKPLLHQLVSLARIETQLGHYERARLLLSKTFATSPFYVRQYRHWLKLVMAQRRSV</sequence>
<dbReference type="CDD" id="cd00761">
    <property type="entry name" value="Glyco_tranf_GTA_type"/>
    <property type="match status" value="1"/>
</dbReference>
<organism evidence="2 3">
    <name type="scientific">Parathalassolituus penaei</name>
    <dbReference type="NCBI Taxonomy" id="2997323"/>
    <lineage>
        <taxon>Bacteria</taxon>
        <taxon>Pseudomonadati</taxon>
        <taxon>Pseudomonadota</taxon>
        <taxon>Gammaproteobacteria</taxon>
        <taxon>Oceanospirillales</taxon>
        <taxon>Oceanospirillaceae</taxon>
        <taxon>Parathalassolituus</taxon>
    </lineage>
</organism>
<dbReference type="Pfam" id="PF00535">
    <property type="entry name" value="Glycos_transf_2"/>
    <property type="match status" value="1"/>
</dbReference>
<proteinExistence type="predicted"/>
<dbReference type="EMBL" id="JAPNOA010000039">
    <property type="protein sequence ID" value="MCY0966363.1"/>
    <property type="molecule type" value="Genomic_DNA"/>
</dbReference>
<dbReference type="PANTHER" id="PTHR43685:SF2">
    <property type="entry name" value="GLYCOSYLTRANSFERASE 2-LIKE DOMAIN-CONTAINING PROTEIN"/>
    <property type="match status" value="1"/>
</dbReference>
<dbReference type="SUPFAM" id="SSF53448">
    <property type="entry name" value="Nucleotide-diphospho-sugar transferases"/>
    <property type="match status" value="1"/>
</dbReference>
<dbReference type="InterPro" id="IPR029044">
    <property type="entry name" value="Nucleotide-diphossugar_trans"/>
</dbReference>